<dbReference type="Gene3D" id="1.20.5.340">
    <property type="match status" value="1"/>
</dbReference>
<proteinExistence type="predicted"/>
<dbReference type="GO" id="GO:0005737">
    <property type="term" value="C:cytoplasm"/>
    <property type="evidence" value="ECO:0007669"/>
    <property type="project" value="InterPro"/>
</dbReference>
<evidence type="ECO:0000313" key="5">
    <source>
        <dbReference type="Proteomes" id="UP000252707"/>
    </source>
</evidence>
<evidence type="ECO:0000256" key="1">
    <source>
        <dbReference type="ARBA" id="ARBA00023054"/>
    </source>
</evidence>
<organism evidence="4 5">
    <name type="scientific">Thioalbus denitrificans</name>
    <dbReference type="NCBI Taxonomy" id="547122"/>
    <lineage>
        <taxon>Bacteria</taxon>
        <taxon>Pseudomonadati</taxon>
        <taxon>Pseudomonadota</taxon>
        <taxon>Gammaproteobacteria</taxon>
        <taxon>Chromatiales</taxon>
        <taxon>Ectothiorhodospiraceae</taxon>
        <taxon>Thioalbus</taxon>
    </lineage>
</organism>
<gene>
    <name evidence="4" type="ORF">DFQ59_11638</name>
</gene>
<keyword evidence="1 3" id="KW-0175">Coiled coil</keyword>
<dbReference type="InterPro" id="IPR012662">
    <property type="entry name" value="CHP02449"/>
</dbReference>
<sequence length="68" mass="8223">MAEIDLRTLEFRIHELIQMCERLREENRSLRSQQASLTTERAHLIEKNEQARMKVEGILQRLKSMERE</sequence>
<keyword evidence="5" id="KW-1185">Reference proteome</keyword>
<evidence type="ECO:0000313" key="4">
    <source>
        <dbReference type="EMBL" id="RCX24752.1"/>
    </source>
</evidence>
<dbReference type="NCBIfam" id="TIGR02449">
    <property type="entry name" value="TIGR02449 family protein"/>
    <property type="match status" value="1"/>
</dbReference>
<keyword evidence="4" id="KW-0132">Cell division</keyword>
<reference evidence="4 5" key="1">
    <citation type="submission" date="2018-07" db="EMBL/GenBank/DDBJ databases">
        <title>Genomic Encyclopedia of Type Strains, Phase IV (KMG-IV): sequencing the most valuable type-strain genomes for metagenomic binning, comparative biology and taxonomic classification.</title>
        <authorList>
            <person name="Goeker M."/>
        </authorList>
    </citation>
    <scope>NUCLEOTIDE SEQUENCE [LARGE SCALE GENOMIC DNA]</scope>
    <source>
        <strain evidence="4 5">DSM 26407</strain>
    </source>
</reference>
<evidence type="ECO:0000256" key="2">
    <source>
        <dbReference type="ARBA" id="ARBA00023210"/>
    </source>
</evidence>
<dbReference type="Pfam" id="PF06005">
    <property type="entry name" value="ZapB"/>
    <property type="match status" value="1"/>
</dbReference>
<evidence type="ECO:0000256" key="3">
    <source>
        <dbReference type="SAM" id="Coils"/>
    </source>
</evidence>
<name>A0A369BSW4_9GAMM</name>
<dbReference type="GO" id="GO:0043093">
    <property type="term" value="P:FtsZ-dependent cytokinesis"/>
    <property type="evidence" value="ECO:0007669"/>
    <property type="project" value="InterPro"/>
</dbReference>
<dbReference type="OrthoDB" id="6120894at2"/>
<dbReference type="Proteomes" id="UP000252707">
    <property type="component" value="Unassembled WGS sequence"/>
</dbReference>
<keyword evidence="2" id="KW-0717">Septation</keyword>
<dbReference type="GO" id="GO:0000917">
    <property type="term" value="P:division septum assembly"/>
    <property type="evidence" value="ECO:0007669"/>
    <property type="project" value="UniProtKB-KW"/>
</dbReference>
<accession>A0A369BSW4</accession>
<dbReference type="EMBL" id="QPJY01000016">
    <property type="protein sequence ID" value="RCX24752.1"/>
    <property type="molecule type" value="Genomic_DNA"/>
</dbReference>
<dbReference type="RefSeq" id="WP_114281202.1">
    <property type="nucleotide sequence ID" value="NZ_QPJY01000016.1"/>
</dbReference>
<keyword evidence="2" id="KW-0131">Cell cycle</keyword>
<comment type="caution">
    <text evidence="4">The sequence shown here is derived from an EMBL/GenBank/DDBJ whole genome shotgun (WGS) entry which is preliminary data.</text>
</comment>
<dbReference type="InterPro" id="IPR009252">
    <property type="entry name" value="Cell_div_ZapB"/>
</dbReference>
<protein>
    <submittedName>
        <fullName evidence="4">Cell division protein ZapB</fullName>
    </submittedName>
</protein>
<dbReference type="AlphaFoldDB" id="A0A369BSW4"/>
<feature type="coiled-coil region" evidence="3">
    <location>
        <begin position="6"/>
        <end position="68"/>
    </location>
</feature>